<evidence type="ECO:0000313" key="7">
    <source>
        <dbReference type="Proteomes" id="UP000198914"/>
    </source>
</evidence>
<proteinExistence type="inferred from homology"/>
<comment type="pathway">
    <text evidence="1">Carbohydrate acid metabolism.</text>
</comment>
<keyword evidence="4" id="KW-0456">Lyase</keyword>
<evidence type="ECO:0000256" key="3">
    <source>
        <dbReference type="ARBA" id="ARBA00011233"/>
    </source>
</evidence>
<evidence type="ECO:0000256" key="2">
    <source>
        <dbReference type="ARBA" id="ARBA00006906"/>
    </source>
</evidence>
<sequence length="206" mass="20770">MTRPLIAILRGITPPDAIPACAALLNSGITKIEVPLNSPEPLSSIAAMADAFGQQALIGAGTVLSVEEVQSVADAGGRIIVSPNADPDVIRATRNLGMESWPGVFTPTEAFSALKAGATGLKLFPGSVAGPSGLKAIRAILPVGTTVYAVGGAGPENFGEWLDAGADGFGLGTAAYIPDLPIEEIAARAHRIVAAFDKAAGRGSMA</sequence>
<name>A0A1H3ME59_9RHOB</name>
<dbReference type="OrthoDB" id="7204076at2"/>
<evidence type="ECO:0000256" key="1">
    <source>
        <dbReference type="ARBA" id="ARBA00004761"/>
    </source>
</evidence>
<dbReference type="Proteomes" id="UP000198914">
    <property type="component" value="Unassembled WGS sequence"/>
</dbReference>
<dbReference type="InterPro" id="IPR013785">
    <property type="entry name" value="Aldolase_TIM"/>
</dbReference>
<reference evidence="7" key="1">
    <citation type="submission" date="2016-10" db="EMBL/GenBank/DDBJ databases">
        <authorList>
            <person name="Varghese N."/>
            <person name="Submissions S."/>
        </authorList>
    </citation>
    <scope>NUCLEOTIDE SEQUENCE [LARGE SCALE GENOMIC DNA]</scope>
    <source>
        <strain evidence="7">DSM 100420</strain>
    </source>
</reference>
<dbReference type="AlphaFoldDB" id="A0A1H3ME59"/>
<dbReference type="GO" id="GO:0016829">
    <property type="term" value="F:lyase activity"/>
    <property type="evidence" value="ECO:0007669"/>
    <property type="project" value="UniProtKB-KW"/>
</dbReference>
<comment type="subunit">
    <text evidence="3">Homotrimer.</text>
</comment>
<dbReference type="NCBIfam" id="NF006600">
    <property type="entry name" value="PRK09140.1"/>
    <property type="match status" value="1"/>
</dbReference>
<evidence type="ECO:0000256" key="5">
    <source>
        <dbReference type="ARBA" id="ARBA00023277"/>
    </source>
</evidence>
<dbReference type="Pfam" id="PF01081">
    <property type="entry name" value="Aldolase"/>
    <property type="match status" value="1"/>
</dbReference>
<dbReference type="RefSeq" id="WP_092643145.1">
    <property type="nucleotide sequence ID" value="NZ_FNPX01000003.1"/>
</dbReference>
<dbReference type="PANTHER" id="PTHR30246:SF1">
    <property type="entry name" value="2-DEHYDRO-3-DEOXY-6-PHOSPHOGALACTONATE ALDOLASE-RELATED"/>
    <property type="match status" value="1"/>
</dbReference>
<keyword evidence="7" id="KW-1185">Reference proteome</keyword>
<dbReference type="STRING" id="1244108.SAMN05444004_10340"/>
<gene>
    <name evidence="6" type="ORF">SAMN05444004_10340</name>
</gene>
<organism evidence="6 7">
    <name type="scientific">Jannaschia faecimaris</name>
    <dbReference type="NCBI Taxonomy" id="1244108"/>
    <lineage>
        <taxon>Bacteria</taxon>
        <taxon>Pseudomonadati</taxon>
        <taxon>Pseudomonadota</taxon>
        <taxon>Alphaproteobacteria</taxon>
        <taxon>Rhodobacterales</taxon>
        <taxon>Roseobacteraceae</taxon>
        <taxon>Jannaschia</taxon>
    </lineage>
</organism>
<keyword evidence="5" id="KW-0119">Carbohydrate metabolism</keyword>
<dbReference type="InterPro" id="IPR000887">
    <property type="entry name" value="Aldlse_KDPG_KHG"/>
</dbReference>
<evidence type="ECO:0000313" key="6">
    <source>
        <dbReference type="EMBL" id="SDY74957.1"/>
    </source>
</evidence>
<dbReference type="Gene3D" id="3.20.20.70">
    <property type="entry name" value="Aldolase class I"/>
    <property type="match status" value="1"/>
</dbReference>
<protein>
    <submittedName>
        <fullName evidence="6">2-keto-3-deoxy-phosphogalactonate aldolase</fullName>
    </submittedName>
</protein>
<dbReference type="SUPFAM" id="SSF51569">
    <property type="entry name" value="Aldolase"/>
    <property type="match status" value="1"/>
</dbReference>
<dbReference type="PANTHER" id="PTHR30246">
    <property type="entry name" value="2-KETO-3-DEOXY-6-PHOSPHOGLUCONATE ALDOLASE"/>
    <property type="match status" value="1"/>
</dbReference>
<dbReference type="CDD" id="cd00452">
    <property type="entry name" value="KDPG_aldolase"/>
    <property type="match status" value="1"/>
</dbReference>
<dbReference type="EMBL" id="FNPX01000003">
    <property type="protein sequence ID" value="SDY74957.1"/>
    <property type="molecule type" value="Genomic_DNA"/>
</dbReference>
<accession>A0A1H3ME59</accession>
<evidence type="ECO:0000256" key="4">
    <source>
        <dbReference type="ARBA" id="ARBA00023239"/>
    </source>
</evidence>
<comment type="similarity">
    <text evidence="2">Belongs to the KHG/KDPG aldolase family.</text>
</comment>